<protein>
    <submittedName>
        <fullName evidence="5">8-oxoguanine DNA glycosylase, N-terminal domain</fullName>
    </submittedName>
</protein>
<proteinExistence type="predicted"/>
<dbReference type="AlphaFoldDB" id="A0A1I6AVR3"/>
<dbReference type="Gene3D" id="3.30.310.20">
    <property type="entry name" value="DNA-3-methyladenine glycosylase AlkA, N-terminal domain"/>
    <property type="match status" value="1"/>
</dbReference>
<evidence type="ECO:0000313" key="5">
    <source>
        <dbReference type="EMBL" id="SFQ72756.1"/>
    </source>
</evidence>
<dbReference type="GO" id="GO:0003684">
    <property type="term" value="F:damaged DNA binding"/>
    <property type="evidence" value="ECO:0007669"/>
    <property type="project" value="InterPro"/>
</dbReference>
<evidence type="ECO:0000259" key="4">
    <source>
        <dbReference type="Pfam" id="PF07934"/>
    </source>
</evidence>
<organism evidence="5 6">
    <name type="scientific">Psychrobacillus psychrotolerans</name>
    <dbReference type="NCBI Taxonomy" id="126156"/>
    <lineage>
        <taxon>Bacteria</taxon>
        <taxon>Bacillati</taxon>
        <taxon>Bacillota</taxon>
        <taxon>Bacilli</taxon>
        <taxon>Bacillales</taxon>
        <taxon>Bacillaceae</taxon>
        <taxon>Psychrobacillus</taxon>
    </lineage>
</organism>
<evidence type="ECO:0000256" key="1">
    <source>
        <dbReference type="ARBA" id="ARBA00022763"/>
    </source>
</evidence>
<dbReference type="STRING" id="126156.SAMN05421670_3657"/>
<keyword evidence="3" id="KW-0234">DNA repair</keyword>
<gene>
    <name evidence="5" type="ORF">SAMN05421670_3657</name>
</gene>
<keyword evidence="2" id="KW-0378">Hydrolase</keyword>
<reference evidence="6" key="1">
    <citation type="submission" date="2016-10" db="EMBL/GenBank/DDBJ databases">
        <authorList>
            <person name="Varghese N."/>
            <person name="Submissions S."/>
        </authorList>
    </citation>
    <scope>NUCLEOTIDE SEQUENCE [LARGE SCALE GENOMIC DNA]</scope>
    <source>
        <strain evidence="6">DSM 11706</strain>
    </source>
</reference>
<sequence length="146" mass="17096">MVEISENVDGNIGICFLGDSSVVSEKVRDEVHHYVREWFDLDTDLRPFYEMAKKDNLLHHPVNEFYGLRNIGIPDLFEAIVWGILGQQINLAYTYTLKRRMVEIFGDIANLTGTVDKPTKEEISKLEVPLRGWESYATFYLWRFLY</sequence>
<dbReference type="InterPro" id="IPR012904">
    <property type="entry name" value="OGG_N"/>
</dbReference>
<name>A0A1I6AVR3_9BACI</name>
<accession>A0A1I6AVR3</accession>
<dbReference type="SUPFAM" id="SSF48150">
    <property type="entry name" value="DNA-glycosylase"/>
    <property type="match status" value="1"/>
</dbReference>
<evidence type="ECO:0000256" key="2">
    <source>
        <dbReference type="ARBA" id="ARBA00022801"/>
    </source>
</evidence>
<keyword evidence="6" id="KW-1185">Reference proteome</keyword>
<dbReference type="InterPro" id="IPR011257">
    <property type="entry name" value="DNA_glycosylase"/>
</dbReference>
<dbReference type="Pfam" id="PF07934">
    <property type="entry name" value="OGG_N"/>
    <property type="match status" value="1"/>
</dbReference>
<dbReference type="Gene3D" id="1.10.340.30">
    <property type="entry name" value="Hypothetical protein, domain 2"/>
    <property type="match status" value="1"/>
</dbReference>
<dbReference type="GO" id="GO:0006289">
    <property type="term" value="P:nucleotide-excision repair"/>
    <property type="evidence" value="ECO:0007669"/>
    <property type="project" value="InterPro"/>
</dbReference>
<dbReference type="InterPro" id="IPR037046">
    <property type="entry name" value="AlkA_N_sf"/>
</dbReference>
<evidence type="ECO:0000256" key="3">
    <source>
        <dbReference type="ARBA" id="ARBA00023204"/>
    </source>
</evidence>
<keyword evidence="1" id="KW-0227">DNA damage</keyword>
<feature type="domain" description="8-oxoguanine DNA glycosylase N-terminal" evidence="4">
    <location>
        <begin position="24"/>
        <end position="80"/>
    </location>
</feature>
<dbReference type="Proteomes" id="UP000198734">
    <property type="component" value="Unassembled WGS sequence"/>
</dbReference>
<dbReference type="GO" id="GO:0008534">
    <property type="term" value="F:oxidized purine nucleobase lesion DNA N-glycosylase activity"/>
    <property type="evidence" value="ECO:0007669"/>
    <property type="project" value="InterPro"/>
</dbReference>
<evidence type="ECO:0000313" key="6">
    <source>
        <dbReference type="Proteomes" id="UP000198734"/>
    </source>
</evidence>
<dbReference type="EMBL" id="FOXU01000009">
    <property type="protein sequence ID" value="SFQ72756.1"/>
    <property type="molecule type" value="Genomic_DNA"/>
</dbReference>